<feature type="compositionally biased region" description="Low complexity" evidence="1">
    <location>
        <begin position="246"/>
        <end position="256"/>
    </location>
</feature>
<accession>A0A136JJA5</accession>
<reference evidence="3" key="1">
    <citation type="submission" date="2016-02" db="EMBL/GenBank/DDBJ databases">
        <title>Draft genome sequence of Microdochium bolleyi, a fungal endophyte of beachgrass.</title>
        <authorList>
            <consortium name="DOE Joint Genome Institute"/>
            <person name="David A.S."/>
            <person name="May G."/>
            <person name="Haridas S."/>
            <person name="Lim J."/>
            <person name="Wang M."/>
            <person name="Labutti K."/>
            <person name="Lipzen A."/>
            <person name="Barry K."/>
            <person name="Grigoriev I.V."/>
        </authorList>
    </citation>
    <scope>NUCLEOTIDE SEQUENCE [LARGE SCALE GENOMIC DNA]</scope>
    <source>
        <strain evidence="3">J235TASD1</strain>
    </source>
</reference>
<keyword evidence="3" id="KW-1185">Reference proteome</keyword>
<dbReference type="AlphaFoldDB" id="A0A136JJA5"/>
<proteinExistence type="predicted"/>
<evidence type="ECO:0000256" key="1">
    <source>
        <dbReference type="SAM" id="MobiDB-lite"/>
    </source>
</evidence>
<gene>
    <name evidence="2" type="ORF">Micbo1qcDRAFT_156049</name>
</gene>
<sequence length="593" mass="65294">MLADDPGDATPYTRLHITPFDESLFPVVVPTAIRPRARNISYHSLETFPDKPYGFVELPKDDADRLKKKLNSAVLRGHKLRIEVARPVPSDPARDSGKSAKDKTPAAPKNGLRKRKRELGVLPGAEIQGRRIKRGWTTSEAEMIQKKRDRAGKAKEGKTENHDASATTKKSKKGEVRKSKYTDAPECLFKTRLPSKSEPVAAAEPKNDGDEPSTPPKKKKRRAERDTVIHEFEKSTKFPSFLKVNASASSTTEATTFVDGKGWVDSKGDVVEGSKSKRPPTAGIVQAKAKRPKKQTPVVVAPPAADSDDSSSGNSSTSENDDQKQDDADDTTSSEEDSSSDDDEDSSASEDQKEVTSTKSMKTPVALAEHQVHMTQRSAVKADSARPKSSGSVSSLTIKIPPATPGPVKVHPLEALYKRPQGGASTPDAQLSKPFSFFGDNNDDDIEEEDAPATQTLHVPMTPFTEQDFEFRTMRSAAPTPDTAHPNRSFAPWSTQETVDEEDEEDGDEEEEEPQGNEDHDAYVDGQDLAMADADDVPIRAGPSSTKSAPVTDFQKHFWENRGDLNRKWRKRRKTAAKEKRYRDNRARADRAI</sequence>
<feature type="region of interest" description="Disordered" evidence="1">
    <location>
        <begin position="473"/>
        <end position="593"/>
    </location>
</feature>
<feature type="compositionally biased region" description="Basic and acidic residues" evidence="1">
    <location>
        <begin position="576"/>
        <end position="593"/>
    </location>
</feature>
<feature type="compositionally biased region" description="Acidic residues" evidence="1">
    <location>
        <begin position="498"/>
        <end position="516"/>
    </location>
</feature>
<name>A0A136JJA5_9PEZI</name>
<feature type="compositionally biased region" description="Polar residues" evidence="1">
    <location>
        <begin position="387"/>
        <end position="397"/>
    </location>
</feature>
<feature type="compositionally biased region" description="Basic and acidic residues" evidence="1">
    <location>
        <begin position="173"/>
        <end position="183"/>
    </location>
</feature>
<feature type="compositionally biased region" description="Basic and acidic residues" evidence="1">
    <location>
        <begin position="554"/>
        <end position="567"/>
    </location>
</feature>
<feature type="region of interest" description="Disordered" evidence="1">
    <location>
        <begin position="85"/>
        <end position="231"/>
    </location>
</feature>
<organism evidence="2 3">
    <name type="scientific">Microdochium bolleyi</name>
    <dbReference type="NCBI Taxonomy" id="196109"/>
    <lineage>
        <taxon>Eukaryota</taxon>
        <taxon>Fungi</taxon>
        <taxon>Dikarya</taxon>
        <taxon>Ascomycota</taxon>
        <taxon>Pezizomycotina</taxon>
        <taxon>Sordariomycetes</taxon>
        <taxon>Xylariomycetidae</taxon>
        <taxon>Xylariales</taxon>
        <taxon>Microdochiaceae</taxon>
        <taxon>Microdochium</taxon>
    </lineage>
</organism>
<feature type="compositionally biased region" description="Acidic residues" evidence="1">
    <location>
        <begin position="327"/>
        <end position="348"/>
    </location>
</feature>
<evidence type="ECO:0000313" key="2">
    <source>
        <dbReference type="EMBL" id="KXJ97231.1"/>
    </source>
</evidence>
<feature type="compositionally biased region" description="Basic and acidic residues" evidence="1">
    <location>
        <begin position="143"/>
        <end position="163"/>
    </location>
</feature>
<protein>
    <submittedName>
        <fullName evidence="2">Uncharacterized protein</fullName>
    </submittedName>
</protein>
<dbReference type="STRING" id="196109.A0A136JJA5"/>
<feature type="region of interest" description="Disordered" evidence="1">
    <location>
        <begin position="246"/>
        <end position="447"/>
    </location>
</feature>
<dbReference type="Proteomes" id="UP000070501">
    <property type="component" value="Unassembled WGS sequence"/>
</dbReference>
<feature type="compositionally biased region" description="Basic and acidic residues" evidence="1">
    <location>
        <begin position="92"/>
        <end position="104"/>
    </location>
</feature>
<feature type="compositionally biased region" description="Basic and acidic residues" evidence="1">
    <location>
        <begin position="262"/>
        <end position="275"/>
    </location>
</feature>
<evidence type="ECO:0000313" key="3">
    <source>
        <dbReference type="Proteomes" id="UP000070501"/>
    </source>
</evidence>
<dbReference type="EMBL" id="KQ964245">
    <property type="protein sequence ID" value="KXJ97231.1"/>
    <property type="molecule type" value="Genomic_DNA"/>
</dbReference>
<dbReference type="OrthoDB" id="3595585at2759"/>
<dbReference type="InParanoid" id="A0A136JJA5"/>